<evidence type="ECO:0000313" key="1">
    <source>
        <dbReference type="EMBL" id="KAI3371659.1"/>
    </source>
</evidence>
<evidence type="ECO:0000313" key="2">
    <source>
        <dbReference type="Proteomes" id="UP000831701"/>
    </source>
</evidence>
<name>A0ACB8WV25_9TELE</name>
<keyword evidence="2" id="KW-1185">Reference proteome</keyword>
<organism evidence="1 2">
    <name type="scientific">Scortum barcoo</name>
    <name type="common">barcoo grunter</name>
    <dbReference type="NCBI Taxonomy" id="214431"/>
    <lineage>
        <taxon>Eukaryota</taxon>
        <taxon>Metazoa</taxon>
        <taxon>Chordata</taxon>
        <taxon>Craniata</taxon>
        <taxon>Vertebrata</taxon>
        <taxon>Euteleostomi</taxon>
        <taxon>Actinopterygii</taxon>
        <taxon>Neopterygii</taxon>
        <taxon>Teleostei</taxon>
        <taxon>Neoteleostei</taxon>
        <taxon>Acanthomorphata</taxon>
        <taxon>Eupercaria</taxon>
        <taxon>Centrarchiformes</taxon>
        <taxon>Terapontoidei</taxon>
        <taxon>Terapontidae</taxon>
        <taxon>Scortum</taxon>
    </lineage>
</organism>
<protein>
    <submittedName>
        <fullName evidence="1">Uncharacterized protein</fullName>
    </submittedName>
</protein>
<proteinExistence type="predicted"/>
<reference evidence="1" key="1">
    <citation type="submission" date="2022-04" db="EMBL/GenBank/DDBJ databases">
        <title>Jade perch genome.</title>
        <authorList>
            <person name="Chao B."/>
        </authorList>
    </citation>
    <scope>NUCLEOTIDE SEQUENCE</scope>
    <source>
        <strain evidence="1">CB-2022</strain>
    </source>
</reference>
<dbReference type="EMBL" id="CM041536">
    <property type="protein sequence ID" value="KAI3371659.1"/>
    <property type="molecule type" value="Genomic_DNA"/>
</dbReference>
<feature type="non-terminal residue" evidence="1">
    <location>
        <position position="1"/>
    </location>
</feature>
<accession>A0ACB8WV25</accession>
<sequence length="496" mass="57005">LTYDDDTVQASEEGHQGESAAAVCVQPAVRKQCWTGGSYMYAGPGRKPQLLMHLESYVNKELHTISSSEPKCQEMKLQVYRDVFGCFIKEFKTYQPLLSAIKREYENTLAYQQDQLRALEPLQSHLRLVTEECDRKIQVRWAEEQAEIGALKKEKQQLQKDIETMREKERAMQAVVDRLQSDLSKQYLEYREERDARKLLIWQLRDLTGGSVKEEHPADGNTEEAKDRVELQLALRVCREDLTKAQEELTRMKAEYWDVVPRRNWDNLEQMHKQTLLQVDYIDTYDLKTLQDDFDQLKSEYNTLLELHKMGSTQNETHDPITVQRDESVSQGQSQIQSSPLKEPIESDATESSTLTVQEFRVALRTAFPLKPDQEIDELVASAQSKPDSSNDTISSQRLHSLIDASCLTWEGQQFQGKRAIVEKLTSLPFSKIGHSITAQDHQPTPDCCILSMVVGQLKADDDPIMGFHQSFILKNINDAWVCTNDMFRLAIHNFG</sequence>
<comment type="caution">
    <text evidence="1">The sequence shown here is derived from an EMBL/GenBank/DDBJ whole genome shotgun (WGS) entry which is preliminary data.</text>
</comment>
<gene>
    <name evidence="1" type="ORF">L3Q82_024223</name>
</gene>
<dbReference type="Proteomes" id="UP000831701">
    <property type="component" value="Chromosome 6"/>
</dbReference>